<reference evidence="8 9" key="1">
    <citation type="submission" date="2023-12" db="EMBL/GenBank/DDBJ databases">
        <title>novel species in genus Nocarida.</title>
        <authorList>
            <person name="Li Z."/>
        </authorList>
    </citation>
    <scope>NUCLEOTIDE SEQUENCE [LARGE SCALE GENOMIC DNA]</scope>
    <source>
        <strain evidence="8 9">CDC186</strain>
    </source>
</reference>
<comment type="similarity">
    <text evidence="2">Belongs to the EamA transporter family.</text>
</comment>
<dbReference type="InterPro" id="IPR000620">
    <property type="entry name" value="EamA_dom"/>
</dbReference>
<dbReference type="Pfam" id="PF00892">
    <property type="entry name" value="EamA"/>
    <property type="match status" value="2"/>
</dbReference>
<feature type="transmembrane region" description="Helical" evidence="6">
    <location>
        <begin position="39"/>
        <end position="61"/>
    </location>
</feature>
<dbReference type="RefSeq" id="WP_195080222.1">
    <property type="nucleotide sequence ID" value="NZ_JAYESH010000002.1"/>
</dbReference>
<sequence length="314" mass="30914">MSSSVFSTGRSGLVHLVGAGILWGTGGLLGTLLHRATGLSPVAVATCRLAVGGLLLVALLMSTRRPWPRDPLAWRRIGAVAVLAAVFQAAYFAAVTTSSVSLATLITIGMSPVIVAALEHCTGRRAVDRLRAVTIGIALCGLALLVGVPAGHPGAGGLLAGAVLASTAAAAFATVTVINATPVPGLDAMTITGLGFTGGAVLLAPLAAASGVAFDPTPHGVALALLLGLAPTAVAYTLYFRGLAAAGPGLAAVLALLEPLTGAVLAAVVLGERLTAPGLAGAALLILAVLLAARQSRPAAPAQDMASSRCSSRD</sequence>
<dbReference type="PANTHER" id="PTHR32322:SF2">
    <property type="entry name" value="EAMA DOMAIN-CONTAINING PROTEIN"/>
    <property type="match status" value="1"/>
</dbReference>
<feature type="transmembrane region" description="Helical" evidence="6">
    <location>
        <begin position="73"/>
        <end position="94"/>
    </location>
</feature>
<proteinExistence type="inferred from homology"/>
<evidence type="ECO:0000256" key="4">
    <source>
        <dbReference type="ARBA" id="ARBA00022989"/>
    </source>
</evidence>
<feature type="transmembrane region" description="Helical" evidence="6">
    <location>
        <begin position="220"/>
        <end position="239"/>
    </location>
</feature>
<gene>
    <name evidence="8" type="ORF">U3653_13655</name>
</gene>
<dbReference type="EMBL" id="JAYKYQ010000005">
    <property type="protein sequence ID" value="MEB3511067.1"/>
    <property type="molecule type" value="Genomic_DNA"/>
</dbReference>
<organism evidence="8 9">
    <name type="scientific">Nocardia implantans</name>
    <dbReference type="NCBI Taxonomy" id="3108168"/>
    <lineage>
        <taxon>Bacteria</taxon>
        <taxon>Bacillati</taxon>
        <taxon>Actinomycetota</taxon>
        <taxon>Actinomycetes</taxon>
        <taxon>Mycobacteriales</taxon>
        <taxon>Nocardiaceae</taxon>
        <taxon>Nocardia</taxon>
    </lineage>
</organism>
<evidence type="ECO:0000259" key="7">
    <source>
        <dbReference type="Pfam" id="PF00892"/>
    </source>
</evidence>
<dbReference type="SUPFAM" id="SSF103481">
    <property type="entry name" value="Multidrug resistance efflux transporter EmrE"/>
    <property type="match status" value="2"/>
</dbReference>
<accession>A0ABU6AUB9</accession>
<feature type="transmembrane region" description="Helical" evidence="6">
    <location>
        <begin position="130"/>
        <end position="152"/>
    </location>
</feature>
<feature type="transmembrane region" description="Helical" evidence="6">
    <location>
        <begin position="191"/>
        <end position="214"/>
    </location>
</feature>
<name>A0ABU6AUB9_9NOCA</name>
<evidence type="ECO:0000256" key="6">
    <source>
        <dbReference type="SAM" id="Phobius"/>
    </source>
</evidence>
<feature type="domain" description="EamA" evidence="7">
    <location>
        <begin position="11"/>
        <end position="146"/>
    </location>
</feature>
<keyword evidence="3 6" id="KW-0812">Transmembrane</keyword>
<keyword evidence="9" id="KW-1185">Reference proteome</keyword>
<evidence type="ECO:0000256" key="3">
    <source>
        <dbReference type="ARBA" id="ARBA00022692"/>
    </source>
</evidence>
<feature type="transmembrane region" description="Helical" evidence="6">
    <location>
        <begin position="276"/>
        <end position="293"/>
    </location>
</feature>
<feature type="transmembrane region" description="Helical" evidence="6">
    <location>
        <begin position="100"/>
        <end position="118"/>
    </location>
</feature>
<keyword evidence="5 6" id="KW-0472">Membrane</keyword>
<feature type="transmembrane region" description="Helical" evidence="6">
    <location>
        <begin position="12"/>
        <end position="33"/>
    </location>
</feature>
<dbReference type="PANTHER" id="PTHR32322">
    <property type="entry name" value="INNER MEMBRANE TRANSPORTER"/>
    <property type="match status" value="1"/>
</dbReference>
<dbReference type="InterPro" id="IPR050638">
    <property type="entry name" value="AA-Vitamin_Transporters"/>
</dbReference>
<evidence type="ECO:0000256" key="1">
    <source>
        <dbReference type="ARBA" id="ARBA00004141"/>
    </source>
</evidence>
<evidence type="ECO:0000313" key="8">
    <source>
        <dbReference type="EMBL" id="MEB3511067.1"/>
    </source>
</evidence>
<comment type="caution">
    <text evidence="8">The sequence shown here is derived from an EMBL/GenBank/DDBJ whole genome shotgun (WGS) entry which is preliminary data.</text>
</comment>
<evidence type="ECO:0000313" key="9">
    <source>
        <dbReference type="Proteomes" id="UP001348098"/>
    </source>
</evidence>
<keyword evidence="4 6" id="KW-1133">Transmembrane helix</keyword>
<evidence type="ECO:0000256" key="2">
    <source>
        <dbReference type="ARBA" id="ARBA00007362"/>
    </source>
</evidence>
<feature type="domain" description="EamA" evidence="7">
    <location>
        <begin position="160"/>
        <end position="292"/>
    </location>
</feature>
<comment type="subcellular location">
    <subcellularLocation>
        <location evidence="1">Membrane</location>
        <topology evidence="1">Multi-pass membrane protein</topology>
    </subcellularLocation>
</comment>
<evidence type="ECO:0000256" key="5">
    <source>
        <dbReference type="ARBA" id="ARBA00023136"/>
    </source>
</evidence>
<feature type="transmembrane region" description="Helical" evidence="6">
    <location>
        <begin position="251"/>
        <end position="270"/>
    </location>
</feature>
<dbReference type="InterPro" id="IPR037185">
    <property type="entry name" value="EmrE-like"/>
</dbReference>
<protein>
    <submittedName>
        <fullName evidence="8">DMT family transporter</fullName>
    </submittedName>
</protein>
<feature type="transmembrane region" description="Helical" evidence="6">
    <location>
        <begin position="158"/>
        <end position="179"/>
    </location>
</feature>
<dbReference type="Proteomes" id="UP001348098">
    <property type="component" value="Unassembled WGS sequence"/>
</dbReference>